<dbReference type="Gene3D" id="1.25.40.10">
    <property type="entry name" value="Tetratricopeptide repeat domain"/>
    <property type="match status" value="2"/>
</dbReference>
<dbReference type="InterPro" id="IPR009057">
    <property type="entry name" value="Homeodomain-like_sf"/>
</dbReference>
<proteinExistence type="predicted"/>
<reference evidence="8 9" key="1">
    <citation type="submission" date="2015-03" db="EMBL/GenBank/DDBJ databases">
        <title>Genome assembly of Sandaracinus amylolyticus DSM 53668.</title>
        <authorList>
            <person name="Sharma G."/>
            <person name="Subramanian S."/>
        </authorList>
    </citation>
    <scope>NUCLEOTIDE SEQUENCE [LARGE SCALE GENOMIC DNA]</scope>
    <source>
        <strain evidence="8 9">DSM 53668</strain>
    </source>
</reference>
<name>A0A0F6W3F2_9BACT</name>
<evidence type="ECO:0000313" key="9">
    <source>
        <dbReference type="Proteomes" id="UP000034883"/>
    </source>
</evidence>
<dbReference type="FunFam" id="3.40.50.300:FF:000006">
    <property type="entry name" value="DNA-binding transcriptional regulator NtrC"/>
    <property type="match status" value="1"/>
</dbReference>
<dbReference type="InterPro" id="IPR019734">
    <property type="entry name" value="TPR_rpt"/>
</dbReference>
<dbReference type="PROSITE" id="PS50045">
    <property type="entry name" value="SIGMA54_INTERACT_4"/>
    <property type="match status" value="1"/>
</dbReference>
<dbReference type="Gene3D" id="3.40.50.300">
    <property type="entry name" value="P-loop containing nucleotide triphosphate hydrolases"/>
    <property type="match status" value="1"/>
</dbReference>
<dbReference type="PROSITE" id="PS00675">
    <property type="entry name" value="SIGMA54_INTERACT_1"/>
    <property type="match status" value="1"/>
</dbReference>
<dbReference type="GO" id="GO:0005524">
    <property type="term" value="F:ATP binding"/>
    <property type="evidence" value="ECO:0007669"/>
    <property type="project" value="UniProtKB-KW"/>
</dbReference>
<keyword evidence="3" id="KW-0805">Transcription regulation</keyword>
<evidence type="ECO:0000256" key="4">
    <source>
        <dbReference type="ARBA" id="ARBA00023125"/>
    </source>
</evidence>
<dbReference type="InterPro" id="IPR003593">
    <property type="entry name" value="AAA+_ATPase"/>
</dbReference>
<feature type="compositionally biased region" description="Low complexity" evidence="6">
    <location>
        <begin position="1"/>
        <end position="21"/>
    </location>
</feature>
<feature type="region of interest" description="Disordered" evidence="6">
    <location>
        <begin position="1"/>
        <end position="26"/>
    </location>
</feature>
<evidence type="ECO:0000256" key="1">
    <source>
        <dbReference type="ARBA" id="ARBA00022741"/>
    </source>
</evidence>
<dbReference type="PROSITE" id="PS00688">
    <property type="entry name" value="SIGMA54_INTERACT_3"/>
    <property type="match status" value="1"/>
</dbReference>
<keyword evidence="5" id="KW-0804">Transcription</keyword>
<dbReference type="InterPro" id="IPR025943">
    <property type="entry name" value="Sigma_54_int_dom_ATP-bd_2"/>
</dbReference>
<keyword evidence="2" id="KW-0067">ATP-binding</keyword>
<evidence type="ECO:0000259" key="7">
    <source>
        <dbReference type="PROSITE" id="PS50045"/>
    </source>
</evidence>
<evidence type="ECO:0000256" key="5">
    <source>
        <dbReference type="ARBA" id="ARBA00023163"/>
    </source>
</evidence>
<evidence type="ECO:0000313" key="8">
    <source>
        <dbReference type="EMBL" id="AKF06500.1"/>
    </source>
</evidence>
<dbReference type="GO" id="GO:0006355">
    <property type="term" value="P:regulation of DNA-templated transcription"/>
    <property type="evidence" value="ECO:0007669"/>
    <property type="project" value="InterPro"/>
</dbReference>
<dbReference type="KEGG" id="samy:DB32_003649"/>
<dbReference type="InterPro" id="IPR027417">
    <property type="entry name" value="P-loop_NTPase"/>
</dbReference>
<dbReference type="InterPro" id="IPR041664">
    <property type="entry name" value="AAA_16"/>
</dbReference>
<dbReference type="Pfam" id="PF00158">
    <property type="entry name" value="Sigma54_activat"/>
    <property type="match status" value="1"/>
</dbReference>
<dbReference type="InterPro" id="IPR025662">
    <property type="entry name" value="Sigma_54_int_dom_ATP-bd_1"/>
</dbReference>
<dbReference type="InterPro" id="IPR025944">
    <property type="entry name" value="Sigma_54_int_dom_CS"/>
</dbReference>
<dbReference type="Pfam" id="PF02954">
    <property type="entry name" value="HTH_8"/>
    <property type="match status" value="1"/>
</dbReference>
<dbReference type="Proteomes" id="UP000034883">
    <property type="component" value="Chromosome"/>
</dbReference>
<feature type="domain" description="Sigma-54 factor interaction" evidence="7">
    <location>
        <begin position="989"/>
        <end position="1218"/>
    </location>
</feature>
<dbReference type="PROSITE" id="PS00676">
    <property type="entry name" value="SIGMA54_INTERACT_2"/>
    <property type="match status" value="1"/>
</dbReference>
<keyword evidence="1" id="KW-0547">Nucleotide-binding</keyword>
<keyword evidence="4" id="KW-0238">DNA-binding</keyword>
<dbReference type="EMBL" id="CP011125">
    <property type="protein sequence ID" value="AKF06500.1"/>
    <property type="molecule type" value="Genomic_DNA"/>
</dbReference>
<accession>A0A0F6W3F2</accession>
<dbReference type="GO" id="GO:0043565">
    <property type="term" value="F:sequence-specific DNA binding"/>
    <property type="evidence" value="ECO:0007669"/>
    <property type="project" value="InterPro"/>
</dbReference>
<evidence type="ECO:0000256" key="2">
    <source>
        <dbReference type="ARBA" id="ARBA00022840"/>
    </source>
</evidence>
<dbReference type="SUPFAM" id="SSF48452">
    <property type="entry name" value="TPR-like"/>
    <property type="match status" value="3"/>
</dbReference>
<dbReference type="InterPro" id="IPR002197">
    <property type="entry name" value="HTH_Fis"/>
</dbReference>
<dbReference type="Gene3D" id="1.10.10.60">
    <property type="entry name" value="Homeodomain-like"/>
    <property type="match status" value="1"/>
</dbReference>
<dbReference type="PANTHER" id="PTHR32071">
    <property type="entry name" value="TRANSCRIPTIONAL REGULATORY PROTEIN"/>
    <property type="match status" value="1"/>
</dbReference>
<evidence type="ECO:0000256" key="3">
    <source>
        <dbReference type="ARBA" id="ARBA00023015"/>
    </source>
</evidence>
<dbReference type="Pfam" id="PF25601">
    <property type="entry name" value="AAA_lid_14"/>
    <property type="match status" value="1"/>
</dbReference>
<sequence>MQQGTSGSQSAASSQITTNATHASPHDRPVLLERRNFSHAPPVIGSAPNACAGRESEIAKLMESYRRIAQHRDRERLVLLQGPGGIGKSRILGELRGRIRLEGGVVLEGRCEPGRAFGPFAEIVDRALRFLDEVGVVPSSDLDGLACRAGCHRLWHQHGGPEPETSSAIDPNGAPPEIAAFEKRLRFFDAIHQLLRDVATVRAPVLILHHLERADRGTLELLSFLLDLAGDHGSFAGQNEPTALRMMVVASLRDDVAPAHPEAIETLRGHDAAERVPVGALDAQGVRAFLTSEEAIARVIERTGGNPELIELLLEADPLTPRARIERRLARLTPIARELAGALAVHARPASLETLAAIAGVPIEAAARSELPSFDLLTRSIVDGHVLFAFERENDRETCYQLFSPRERRDLHARCIDVCSARLDLQEAVRHAIATGDFARASDLAVAAAASLAARHAHAEAAALLESLLQANSGAGKGATELPLVIREELADLYRIAGNYRGALVHARAVRDALPEDPAAARRVGYLLTVAGEFDAAAEPLEAARRLATARVDAGLATGAEVAEVEAQLAELGYQQGNYDAAREWSEAALERAREAGALRIEIHARNTLGKLALAQKNPAVAAELFEQNRVLAARSGLGHQEAQAHTNLGVAMLLRRELGAAEQACKRAIEVATRASDTRDRAIATENLAVLAHLARDYRRALSHYHVAVGLLKRLGNRAMLGRVANNLGELYLSLGDRARARALSDLAAHVSGTSGPPLRTAQRLRLRGRIEAADGNVGLARQSFESALLAFRSLGDARAAADAQLEVAKLALADGDVPKAREILASLPVEDAPQRAAEVAIVAADLERAAGGETVLSARRAVELAEKAGDDELLLPALVRFARALGDAGDLSHAARVLERAQDVDKKLGANVPEEALAAWQERPARIELMQVQAKLASAWAATYNAGGRHDSVPPPRALAPRGRPVIAETGASDPRFEKWRKRYPNIAGSSTAVASVMSVLDKVSNSDAIVLIRGESGTGKELIAEAIHNNSARATKPIVKVNCAALVETLLLSELFGHEKGAFTGAQSRKKGRFELADGGTIFLDEIGDISPKTQVALLRVLQEREFERVGGTQPIRVDVRIVAATHRDLERMVREGTFREDLYYRLRGVTLEMPPLRRRLDDLPELCGRLLQRIAEERDETAKRMSSAALDLLGGHRWPGNVRELENVLRSATLFADGEELVPEDFAAFADTFQAPDPEVATLRAATTTSAGGTSPGTMAVLGSDSVRDDASSADGEDAPIEMLVYERVRGGATSLFEMKKMLERECIVRALEETNGNITRAAALLGMKRPRLSQLVKEYELGDLGK</sequence>
<protein>
    <submittedName>
        <fullName evidence="8">Response regulator of zinc sigma-54-dependent two-component system</fullName>
    </submittedName>
</protein>
<evidence type="ECO:0000256" key="6">
    <source>
        <dbReference type="SAM" id="MobiDB-lite"/>
    </source>
</evidence>
<dbReference type="PANTHER" id="PTHR32071:SF99">
    <property type="entry name" value="TRANSCRIPTIONAL REGULATORY PROTEIN"/>
    <property type="match status" value="1"/>
</dbReference>
<dbReference type="CDD" id="cd00009">
    <property type="entry name" value="AAA"/>
    <property type="match status" value="1"/>
</dbReference>
<dbReference type="InterPro" id="IPR002078">
    <property type="entry name" value="Sigma_54_int"/>
</dbReference>
<dbReference type="SUPFAM" id="SSF46689">
    <property type="entry name" value="Homeodomain-like"/>
    <property type="match status" value="1"/>
</dbReference>
<dbReference type="InterPro" id="IPR058031">
    <property type="entry name" value="AAA_lid_NorR"/>
</dbReference>
<dbReference type="PRINTS" id="PR01590">
    <property type="entry name" value="HTHFIS"/>
</dbReference>
<dbReference type="InterPro" id="IPR011990">
    <property type="entry name" value="TPR-like_helical_dom_sf"/>
</dbReference>
<gene>
    <name evidence="8" type="ORF">DB32_003649</name>
</gene>
<dbReference type="SUPFAM" id="SSF52540">
    <property type="entry name" value="P-loop containing nucleoside triphosphate hydrolases"/>
    <property type="match status" value="2"/>
</dbReference>
<organism evidence="8 9">
    <name type="scientific">Sandaracinus amylolyticus</name>
    <dbReference type="NCBI Taxonomy" id="927083"/>
    <lineage>
        <taxon>Bacteria</taxon>
        <taxon>Pseudomonadati</taxon>
        <taxon>Myxococcota</taxon>
        <taxon>Polyangia</taxon>
        <taxon>Polyangiales</taxon>
        <taxon>Sandaracinaceae</taxon>
        <taxon>Sandaracinus</taxon>
    </lineage>
</organism>
<keyword evidence="9" id="KW-1185">Reference proteome</keyword>
<dbReference type="SMART" id="SM00382">
    <property type="entry name" value="AAA"/>
    <property type="match status" value="1"/>
</dbReference>
<dbReference type="Pfam" id="PF13191">
    <property type="entry name" value="AAA_16"/>
    <property type="match status" value="1"/>
</dbReference>
<dbReference type="STRING" id="927083.DB32_003649"/>
<dbReference type="Gene3D" id="1.10.8.60">
    <property type="match status" value="1"/>
</dbReference>
<dbReference type="SMART" id="SM00028">
    <property type="entry name" value="TPR"/>
    <property type="match status" value="7"/>
</dbReference>